<gene>
    <name evidence="8" type="ORF">CAUPRSCDRAFT_11792</name>
</gene>
<feature type="region of interest" description="Disordered" evidence="5">
    <location>
        <begin position="211"/>
        <end position="277"/>
    </location>
</feature>
<evidence type="ECO:0000256" key="4">
    <source>
        <dbReference type="ARBA" id="ARBA00023136"/>
    </source>
</evidence>
<feature type="compositionally biased region" description="Basic and acidic residues" evidence="5">
    <location>
        <begin position="852"/>
        <end position="868"/>
    </location>
</feature>
<feature type="compositionally biased region" description="Low complexity" evidence="5">
    <location>
        <begin position="211"/>
        <end position="220"/>
    </location>
</feature>
<dbReference type="AlphaFoldDB" id="A0A4P9WTI8"/>
<sequence>MARFRAQVSKTRDALAALDNLRRVAQFEITYGWYRADTDLKPLFKELLSVNRNLAGLMSFHEELYVALAQPVGGDRPDQTVHAAVASGGPILPFDGPDGGSAATADGRTERSHPASHRAPRPGMDLARSVYLLATTLDPLYDEIRRELALLLWWLLGRLPGWKWNLIGPDGKPFVYLDAELRRLQKTIPTNVEEVIAKAFGWPVAASASAGPSTASSAAPSHRHGRATSATSASASMASSSSTASAAASTSSTPGTASTDPSRPTHPEFPNTNPERSLSRLRILLQAIDTELNRPDGWLHPMIVAPQPSENFHHASLPDDGRGDLPFHHRHHAPALGDPPSQPLQSAPSLSPLPASVQSEAAAFAATVGPDPTPASRMASASPPQETPMLGAFTYHADIIGLLVFHTRETALRANSCRLRAQRLSLNRRDHPIVFIPGWHYVKRFLTQSAENQNVITHQLPRQRARNLWNRLGVAGEWLKLFFWPNNRYAARHAIMIGIVSMVCLLDQTSPFVTENRGSWVLITLIVVSGPTAGESYFTGVFRIVGTLVGALWAAAVGYIAPGSPYTIVFLSWPLVACALYILMFSSYAYAGIVMGVTYMTILVPVFQNLPPVLPLWHVAVARFVNITIGILLAWAASWLLFPTFAKREVRRGVANLLLEVSELYAIENAAFMVEADEEAPWLDAQGNIAHALTMPDEHDEKSNGFSRRGDGLGKGSPPDTHLPRRKGARGPRRARHRRSLSTSSSSTSPGSGAPLDVIRPDTRPPPHLPRPHASRPTAGSSHTSGTPDSSQFSEMLTHTAPVWRPGIDTAHTTARRLHRSPDAMRVGHGDHDRHDDRHHDDPGQTPPSPRRVYDRPSPRDAHRDPMALEKLVGRIISPGPNGRIA</sequence>
<feature type="compositionally biased region" description="Polar residues" evidence="5">
    <location>
        <begin position="778"/>
        <end position="794"/>
    </location>
</feature>
<evidence type="ECO:0000256" key="1">
    <source>
        <dbReference type="ARBA" id="ARBA00004141"/>
    </source>
</evidence>
<feature type="transmembrane region" description="Helical" evidence="6">
    <location>
        <begin position="489"/>
        <end position="506"/>
    </location>
</feature>
<feature type="transmembrane region" description="Helical" evidence="6">
    <location>
        <begin position="518"/>
        <end position="534"/>
    </location>
</feature>
<dbReference type="PANTHER" id="PTHR47804">
    <property type="entry name" value="60S RIBOSOMAL PROTEIN L19"/>
    <property type="match status" value="1"/>
</dbReference>
<organism evidence="8 9">
    <name type="scientific">Caulochytrium protostelioides</name>
    <dbReference type="NCBI Taxonomy" id="1555241"/>
    <lineage>
        <taxon>Eukaryota</taxon>
        <taxon>Fungi</taxon>
        <taxon>Fungi incertae sedis</taxon>
        <taxon>Chytridiomycota</taxon>
        <taxon>Chytridiomycota incertae sedis</taxon>
        <taxon>Chytridiomycetes</taxon>
        <taxon>Caulochytriales</taxon>
        <taxon>Caulochytriaceae</taxon>
        <taxon>Caulochytrium</taxon>
    </lineage>
</organism>
<reference evidence="9" key="1">
    <citation type="journal article" date="2018" name="Nat. Microbiol.">
        <title>Leveraging single-cell genomics to expand the fungal tree of life.</title>
        <authorList>
            <person name="Ahrendt S.R."/>
            <person name="Quandt C.A."/>
            <person name="Ciobanu D."/>
            <person name="Clum A."/>
            <person name="Salamov A."/>
            <person name="Andreopoulos B."/>
            <person name="Cheng J.F."/>
            <person name="Woyke T."/>
            <person name="Pelin A."/>
            <person name="Henrissat B."/>
            <person name="Reynolds N.K."/>
            <person name="Benny G.L."/>
            <person name="Smith M.E."/>
            <person name="James T.Y."/>
            <person name="Grigoriev I.V."/>
        </authorList>
    </citation>
    <scope>NUCLEOTIDE SEQUENCE [LARGE SCALE GENOMIC DNA]</scope>
    <source>
        <strain evidence="9">ATCC 52028</strain>
    </source>
</reference>
<dbReference type="Proteomes" id="UP000268535">
    <property type="component" value="Unassembled WGS sequence"/>
</dbReference>
<dbReference type="Pfam" id="PF13515">
    <property type="entry name" value="FUSC_2"/>
    <property type="match status" value="1"/>
</dbReference>
<keyword evidence="3 6" id="KW-1133">Transmembrane helix</keyword>
<evidence type="ECO:0000313" key="8">
    <source>
        <dbReference type="EMBL" id="RKO96514.1"/>
    </source>
</evidence>
<evidence type="ECO:0000313" key="9">
    <source>
        <dbReference type="Proteomes" id="UP000268535"/>
    </source>
</evidence>
<dbReference type="EMBL" id="ML009872">
    <property type="protein sequence ID" value="RKO96514.1"/>
    <property type="molecule type" value="Genomic_DNA"/>
</dbReference>
<feature type="region of interest" description="Disordered" evidence="5">
    <location>
        <begin position="310"/>
        <end position="356"/>
    </location>
</feature>
<feature type="region of interest" description="Disordered" evidence="5">
    <location>
        <begin position="694"/>
        <end position="794"/>
    </location>
</feature>
<feature type="region of interest" description="Disordered" evidence="5">
    <location>
        <begin position="816"/>
        <end position="886"/>
    </location>
</feature>
<feature type="domain" description="Integral membrane bound transporter" evidence="7">
    <location>
        <begin position="515"/>
        <end position="636"/>
    </location>
</feature>
<protein>
    <recommendedName>
        <fullName evidence="7">Integral membrane bound transporter domain-containing protein</fullName>
    </recommendedName>
</protein>
<dbReference type="InterPro" id="IPR049453">
    <property type="entry name" value="Memb_transporter_dom"/>
</dbReference>
<feature type="compositionally biased region" description="Basic and acidic residues" evidence="5">
    <location>
        <begin position="696"/>
        <end position="712"/>
    </location>
</feature>
<evidence type="ECO:0000256" key="3">
    <source>
        <dbReference type="ARBA" id="ARBA00022989"/>
    </source>
</evidence>
<evidence type="ECO:0000259" key="7">
    <source>
        <dbReference type="Pfam" id="PF13515"/>
    </source>
</evidence>
<keyword evidence="4 6" id="KW-0472">Membrane</keyword>
<dbReference type="GO" id="GO:0016020">
    <property type="term" value="C:membrane"/>
    <property type="evidence" value="ECO:0007669"/>
    <property type="project" value="UniProtKB-SubCell"/>
</dbReference>
<feature type="transmembrane region" description="Helical" evidence="6">
    <location>
        <begin position="588"/>
        <end position="608"/>
    </location>
</feature>
<evidence type="ECO:0000256" key="6">
    <source>
        <dbReference type="SAM" id="Phobius"/>
    </source>
</evidence>
<dbReference type="InterPro" id="IPR052430">
    <property type="entry name" value="IVT-Associated"/>
</dbReference>
<feature type="compositionally biased region" description="Low complexity" evidence="5">
    <location>
        <begin position="741"/>
        <end position="756"/>
    </location>
</feature>
<name>A0A4P9WTI8_9FUNG</name>
<dbReference type="PANTHER" id="PTHR47804:SF3">
    <property type="entry name" value="PROTEIN BRE4"/>
    <property type="match status" value="1"/>
</dbReference>
<accession>A0A4P9WTI8</accession>
<feature type="transmembrane region" description="Helical" evidence="6">
    <location>
        <begin position="620"/>
        <end position="642"/>
    </location>
</feature>
<evidence type="ECO:0000256" key="5">
    <source>
        <dbReference type="SAM" id="MobiDB-lite"/>
    </source>
</evidence>
<feature type="region of interest" description="Disordered" evidence="5">
    <location>
        <begin position="89"/>
        <end position="120"/>
    </location>
</feature>
<feature type="compositionally biased region" description="Low complexity" evidence="5">
    <location>
        <begin position="227"/>
        <end position="259"/>
    </location>
</feature>
<proteinExistence type="predicted"/>
<feature type="compositionally biased region" description="Basic and acidic residues" evidence="5">
    <location>
        <begin position="820"/>
        <end position="843"/>
    </location>
</feature>
<feature type="compositionally biased region" description="Basic and acidic residues" evidence="5">
    <location>
        <begin position="311"/>
        <end position="327"/>
    </location>
</feature>
<evidence type="ECO:0000256" key="2">
    <source>
        <dbReference type="ARBA" id="ARBA00022692"/>
    </source>
</evidence>
<keyword evidence="2 6" id="KW-0812">Transmembrane</keyword>
<feature type="compositionally biased region" description="Basic residues" evidence="5">
    <location>
        <begin position="724"/>
        <end position="740"/>
    </location>
</feature>
<feature type="compositionally biased region" description="Low complexity" evidence="5">
    <location>
        <begin position="343"/>
        <end position="356"/>
    </location>
</feature>
<comment type="subcellular location">
    <subcellularLocation>
        <location evidence="1">Membrane</location>
        <topology evidence="1">Multi-pass membrane protein</topology>
    </subcellularLocation>
</comment>